<name>A0A2N9GER5_FAGSY</name>
<organism evidence="2">
    <name type="scientific">Fagus sylvatica</name>
    <name type="common">Beechnut</name>
    <dbReference type="NCBI Taxonomy" id="28930"/>
    <lineage>
        <taxon>Eukaryota</taxon>
        <taxon>Viridiplantae</taxon>
        <taxon>Streptophyta</taxon>
        <taxon>Embryophyta</taxon>
        <taxon>Tracheophyta</taxon>
        <taxon>Spermatophyta</taxon>
        <taxon>Magnoliopsida</taxon>
        <taxon>eudicotyledons</taxon>
        <taxon>Gunneridae</taxon>
        <taxon>Pentapetalae</taxon>
        <taxon>rosids</taxon>
        <taxon>fabids</taxon>
        <taxon>Fagales</taxon>
        <taxon>Fagaceae</taxon>
        <taxon>Fagus</taxon>
    </lineage>
</organism>
<evidence type="ECO:0000256" key="1">
    <source>
        <dbReference type="SAM" id="MobiDB-lite"/>
    </source>
</evidence>
<sequence>MAEESSSSESSAAAAAAAASSSESAPPPLAEMLSRLLLEVKAPLLVSTEEGRRERGSVVVRRELSLVDGGGGGGMRRRWGLRASGTGPEIAMLKNAHSLALGVSVEDMWLEEICNLIFQFRHLTVSLASSSSNSAALALVQYGASHQLQHVWLE</sequence>
<dbReference type="AlphaFoldDB" id="A0A2N9GER5"/>
<evidence type="ECO:0000313" key="2">
    <source>
        <dbReference type="EMBL" id="SPC97741.1"/>
    </source>
</evidence>
<accession>A0A2N9GER5</accession>
<feature type="region of interest" description="Disordered" evidence="1">
    <location>
        <begin position="1"/>
        <end position="27"/>
    </location>
</feature>
<dbReference type="EMBL" id="OIVN01001793">
    <property type="protein sequence ID" value="SPC97741.1"/>
    <property type="molecule type" value="Genomic_DNA"/>
</dbReference>
<protein>
    <submittedName>
        <fullName evidence="2">Uncharacterized protein</fullName>
    </submittedName>
</protein>
<gene>
    <name evidence="2" type="ORF">FSB_LOCUS25623</name>
</gene>
<feature type="compositionally biased region" description="Low complexity" evidence="1">
    <location>
        <begin position="1"/>
        <end position="24"/>
    </location>
</feature>
<proteinExistence type="predicted"/>
<reference evidence="2" key="1">
    <citation type="submission" date="2018-02" db="EMBL/GenBank/DDBJ databases">
        <authorList>
            <person name="Cohen D.B."/>
            <person name="Kent A.D."/>
        </authorList>
    </citation>
    <scope>NUCLEOTIDE SEQUENCE</scope>
</reference>